<evidence type="ECO:0000256" key="1">
    <source>
        <dbReference type="ARBA" id="ARBA00004123"/>
    </source>
</evidence>
<dbReference type="Pfam" id="PF00249">
    <property type="entry name" value="Myb_DNA-binding"/>
    <property type="match status" value="1"/>
</dbReference>
<evidence type="ECO:0000256" key="3">
    <source>
        <dbReference type="ARBA" id="ARBA00023012"/>
    </source>
</evidence>
<dbReference type="InterPro" id="IPR001789">
    <property type="entry name" value="Sig_transdc_resp-reg_receiver"/>
</dbReference>
<dbReference type="SUPFAM" id="SSF46689">
    <property type="entry name" value="Homeodomain-like"/>
    <property type="match status" value="1"/>
</dbReference>
<keyword evidence="3" id="KW-0902">Two-component regulatory system</keyword>
<keyword evidence="5" id="KW-0010">Activator</keyword>
<dbReference type="Pfam" id="PF00072">
    <property type="entry name" value="Response_reg"/>
    <property type="match status" value="1"/>
</dbReference>
<evidence type="ECO:0000256" key="2">
    <source>
        <dbReference type="ARBA" id="ARBA00022553"/>
    </source>
</evidence>
<feature type="region of interest" description="Disordered" evidence="9">
    <location>
        <begin position="576"/>
        <end position="599"/>
    </location>
</feature>
<dbReference type="PANTHER" id="PTHR43874">
    <property type="entry name" value="TWO-COMPONENT RESPONSE REGULATOR"/>
    <property type="match status" value="1"/>
</dbReference>
<dbReference type="EMBL" id="CM018044">
    <property type="protein sequence ID" value="KAA8529100.1"/>
    <property type="molecule type" value="Genomic_DNA"/>
</dbReference>
<comment type="subcellular location">
    <subcellularLocation>
        <location evidence="1">Nucleus</location>
    </subcellularLocation>
</comment>
<feature type="region of interest" description="Disordered" evidence="9">
    <location>
        <begin position="305"/>
        <end position="354"/>
    </location>
</feature>
<dbReference type="PANTHER" id="PTHR43874:SF87">
    <property type="entry name" value="HTH MYB-TYPE DOMAIN-CONTAINING PROTEIN"/>
    <property type="match status" value="1"/>
</dbReference>
<feature type="domain" description="HTH myb-type" evidence="11">
    <location>
        <begin position="356"/>
        <end position="415"/>
    </location>
</feature>
<evidence type="ECO:0000256" key="4">
    <source>
        <dbReference type="ARBA" id="ARBA00023015"/>
    </source>
</evidence>
<evidence type="ECO:0000256" key="6">
    <source>
        <dbReference type="ARBA" id="ARBA00023163"/>
    </source>
</evidence>
<organism evidence="12 13">
    <name type="scientific">Nyssa sinensis</name>
    <dbReference type="NCBI Taxonomy" id="561372"/>
    <lineage>
        <taxon>Eukaryota</taxon>
        <taxon>Viridiplantae</taxon>
        <taxon>Streptophyta</taxon>
        <taxon>Embryophyta</taxon>
        <taxon>Tracheophyta</taxon>
        <taxon>Spermatophyta</taxon>
        <taxon>Magnoliopsida</taxon>
        <taxon>eudicotyledons</taxon>
        <taxon>Gunneridae</taxon>
        <taxon>Pentapetalae</taxon>
        <taxon>asterids</taxon>
        <taxon>Cornales</taxon>
        <taxon>Nyssaceae</taxon>
        <taxon>Nyssa</taxon>
    </lineage>
</organism>
<name>A0A5J5AEV3_9ASTE</name>
<keyword evidence="4" id="KW-0805">Transcription regulation</keyword>
<dbReference type="NCBIfam" id="TIGR01557">
    <property type="entry name" value="myb_SHAQKYF"/>
    <property type="match status" value="1"/>
</dbReference>
<gene>
    <name evidence="12" type="ORF">F0562_034101</name>
</gene>
<feature type="compositionally biased region" description="Basic and acidic residues" evidence="9">
    <location>
        <begin position="341"/>
        <end position="354"/>
    </location>
</feature>
<evidence type="ECO:0008006" key="14">
    <source>
        <dbReference type="Google" id="ProtNLM"/>
    </source>
</evidence>
<evidence type="ECO:0000256" key="5">
    <source>
        <dbReference type="ARBA" id="ARBA00023159"/>
    </source>
</evidence>
<dbReference type="PROSITE" id="PS51294">
    <property type="entry name" value="HTH_MYB"/>
    <property type="match status" value="1"/>
</dbReference>
<feature type="domain" description="Response regulatory" evidence="10">
    <location>
        <begin position="20"/>
        <end position="135"/>
    </location>
</feature>
<protein>
    <recommendedName>
        <fullName evidence="14">Response regulatory domain-containing protein</fullName>
    </recommendedName>
</protein>
<evidence type="ECO:0000259" key="10">
    <source>
        <dbReference type="PROSITE" id="PS50110"/>
    </source>
</evidence>
<dbReference type="FunFam" id="1.10.10.60:FF:000007">
    <property type="entry name" value="Two-component response regulator"/>
    <property type="match status" value="1"/>
</dbReference>
<accession>A0A5J5AEV3</accession>
<keyword evidence="6" id="KW-0804">Transcription</keyword>
<keyword evidence="7" id="KW-0539">Nucleus</keyword>
<feature type="compositionally biased region" description="Polar residues" evidence="9">
    <location>
        <begin position="587"/>
        <end position="596"/>
    </location>
</feature>
<evidence type="ECO:0000256" key="9">
    <source>
        <dbReference type="SAM" id="MobiDB-lite"/>
    </source>
</evidence>
<dbReference type="InterPro" id="IPR017930">
    <property type="entry name" value="Myb_dom"/>
</dbReference>
<proteinExistence type="predicted"/>
<dbReference type="GO" id="GO:0009736">
    <property type="term" value="P:cytokinin-activated signaling pathway"/>
    <property type="evidence" value="ECO:0007669"/>
    <property type="project" value="InterPro"/>
</dbReference>
<evidence type="ECO:0000313" key="13">
    <source>
        <dbReference type="Proteomes" id="UP000325577"/>
    </source>
</evidence>
<dbReference type="InterPro" id="IPR006447">
    <property type="entry name" value="Myb_dom_plants"/>
</dbReference>
<dbReference type="Gene3D" id="1.10.10.60">
    <property type="entry name" value="Homeodomain-like"/>
    <property type="match status" value="1"/>
</dbReference>
<evidence type="ECO:0000256" key="7">
    <source>
        <dbReference type="ARBA" id="ARBA00023242"/>
    </source>
</evidence>
<dbReference type="SMART" id="SM00448">
    <property type="entry name" value="REC"/>
    <property type="match status" value="1"/>
</dbReference>
<dbReference type="Gene3D" id="3.40.50.2300">
    <property type="match status" value="1"/>
</dbReference>
<feature type="modified residue" description="4-aspartylphosphate" evidence="8">
    <location>
        <position position="71"/>
    </location>
</feature>
<evidence type="ECO:0000259" key="11">
    <source>
        <dbReference type="PROSITE" id="PS51294"/>
    </source>
</evidence>
<feature type="compositionally biased region" description="Basic and acidic residues" evidence="9">
    <location>
        <begin position="315"/>
        <end position="329"/>
    </location>
</feature>
<dbReference type="GO" id="GO:0000160">
    <property type="term" value="P:phosphorelay signal transduction system"/>
    <property type="evidence" value="ECO:0007669"/>
    <property type="project" value="UniProtKB-KW"/>
</dbReference>
<dbReference type="InterPro" id="IPR011006">
    <property type="entry name" value="CheY-like_superfamily"/>
</dbReference>
<dbReference type="GO" id="GO:0005634">
    <property type="term" value="C:nucleus"/>
    <property type="evidence" value="ECO:0007669"/>
    <property type="project" value="UniProtKB-SubCell"/>
</dbReference>
<dbReference type="InterPro" id="IPR001005">
    <property type="entry name" value="SANT/Myb"/>
</dbReference>
<dbReference type="InterPro" id="IPR009057">
    <property type="entry name" value="Homeodomain-like_sf"/>
</dbReference>
<feature type="region of interest" description="Disordered" evidence="9">
    <location>
        <begin position="624"/>
        <end position="648"/>
    </location>
</feature>
<dbReference type="Proteomes" id="UP000325577">
    <property type="component" value="Linkage Group LG20"/>
</dbReference>
<dbReference type="GO" id="GO:0003677">
    <property type="term" value="F:DNA binding"/>
    <property type="evidence" value="ECO:0007669"/>
    <property type="project" value="InterPro"/>
</dbReference>
<dbReference type="AlphaFoldDB" id="A0A5J5AEV3"/>
<reference evidence="12 13" key="1">
    <citation type="submission" date="2019-09" db="EMBL/GenBank/DDBJ databases">
        <title>A chromosome-level genome assembly of the Chinese tupelo Nyssa sinensis.</title>
        <authorList>
            <person name="Yang X."/>
            <person name="Kang M."/>
            <person name="Yang Y."/>
            <person name="Xiong H."/>
            <person name="Wang M."/>
            <person name="Zhang Z."/>
            <person name="Wang Z."/>
            <person name="Wu H."/>
            <person name="Ma T."/>
            <person name="Liu J."/>
            <person name="Xi Z."/>
        </authorList>
    </citation>
    <scope>NUCLEOTIDE SEQUENCE [LARGE SCALE GENOMIC DNA]</scope>
    <source>
        <strain evidence="12">J267</strain>
        <tissue evidence="12">Leaf</tissue>
    </source>
</reference>
<dbReference type="SUPFAM" id="SSF52172">
    <property type="entry name" value="CheY-like"/>
    <property type="match status" value="1"/>
</dbReference>
<evidence type="ECO:0000313" key="12">
    <source>
        <dbReference type="EMBL" id="KAA8529100.1"/>
    </source>
</evidence>
<dbReference type="InterPro" id="IPR045279">
    <property type="entry name" value="ARR-like"/>
</dbReference>
<feature type="compositionally biased region" description="Polar residues" evidence="9">
    <location>
        <begin position="638"/>
        <end position="648"/>
    </location>
</feature>
<feature type="compositionally biased region" description="Basic residues" evidence="9">
    <location>
        <begin position="305"/>
        <end position="314"/>
    </location>
</feature>
<evidence type="ECO:0000256" key="8">
    <source>
        <dbReference type="PROSITE-ProRule" id="PRU00169"/>
    </source>
</evidence>
<dbReference type="CDD" id="cd17584">
    <property type="entry name" value="REC_typeB_ARR-like"/>
    <property type="match status" value="1"/>
</dbReference>
<sequence>MDTTSNLENYLIPTAARGLRVLLVDHDTTSLMHIASVLEEQFYKVRTTELASVALSMIWEREDQFDLVMADINMPEMDIFTFLKRILLKRDMPIILMSFGENMDMAKKALNEGACFFLQKPLRTQDLISVWQHVYRKRRWRKMERQKTDSEKKFIPKKVSRSEIVEMDSACMSPAKYELHDINENHLQTGMGKREKKIRGEGSLVEGNGVRESQNICKERLMTVEKGNERESKKIQEMTRENDSCSGKIGKVDGVSRVTGGNDLHGINNENLATDTRVKNLRNQGECIKGSQYMSMECLMTIEKRKHGESKRKRVNVDEDGKKSEEKSNLGENNSKGMISCEEKGRERKEKHDSIIEKKSRMTWTPELHLKFMEAVSVLGEKKAHPKAVLEMMKVPKLTHRHVASHLQKYRDRVKRISESIGSTTPSLPQSNMSTSSTYKFFSGNGFPQRQEQHNSMKNPQGLMSPKPGIGAATKQFIPTNSSAASSKLHVGSSATLNYADLFTNLTEKTHSYQTNHFNKNQVASSTKLPGLAQIRGVSTFPNAINWSENGKGKQPLEFNVCAENFSYVTPPALLNQHQQLDPPGQLNASRSSQDPDQFPMAFPGLTQKTDFIQGQICSSSTSNANIFPTDHSHDANQEPSSSLHQKQPSVDYTDLIMGKHEVFNGELNAADIDCFSEWLETPPYDPDNDFL</sequence>
<dbReference type="OrthoDB" id="1743485at2759"/>
<keyword evidence="13" id="KW-1185">Reference proteome</keyword>
<keyword evidence="2 8" id="KW-0597">Phosphoprotein</keyword>
<dbReference type="PROSITE" id="PS50110">
    <property type="entry name" value="RESPONSE_REGULATORY"/>
    <property type="match status" value="1"/>
</dbReference>